<accession>A0A9P1IAD0</accession>
<name>A0A9P1IAD0_9PELO</name>
<protein>
    <recommendedName>
        <fullName evidence="4">THAP-type domain-containing protein</fullName>
    </recommendedName>
</protein>
<dbReference type="Proteomes" id="UP001152747">
    <property type="component" value="Unassembled WGS sequence"/>
</dbReference>
<feature type="compositionally biased region" description="Acidic residues" evidence="1">
    <location>
        <begin position="99"/>
        <end position="117"/>
    </location>
</feature>
<dbReference type="InterPro" id="IPR038441">
    <property type="entry name" value="THAP_Znf_sf"/>
</dbReference>
<feature type="compositionally biased region" description="Basic residues" evidence="1">
    <location>
        <begin position="172"/>
        <end position="187"/>
    </location>
</feature>
<feature type="region of interest" description="Disordered" evidence="1">
    <location>
        <begin position="94"/>
        <end position="120"/>
    </location>
</feature>
<evidence type="ECO:0008006" key="4">
    <source>
        <dbReference type="Google" id="ProtNLM"/>
    </source>
</evidence>
<comment type="caution">
    <text evidence="2">The sequence shown here is derived from an EMBL/GenBank/DDBJ whole genome shotgun (WGS) entry which is preliminary data.</text>
</comment>
<keyword evidence="3" id="KW-1185">Reference proteome</keyword>
<dbReference type="Gene3D" id="6.20.210.20">
    <property type="entry name" value="THAP domain"/>
    <property type="match status" value="1"/>
</dbReference>
<feature type="compositionally biased region" description="Basic and acidic residues" evidence="1">
    <location>
        <begin position="188"/>
        <end position="212"/>
    </location>
</feature>
<proteinExistence type="predicted"/>
<dbReference type="EMBL" id="CANHGI010000001">
    <property type="protein sequence ID" value="CAI5439660.1"/>
    <property type="molecule type" value="Genomic_DNA"/>
</dbReference>
<organism evidence="2 3">
    <name type="scientific">Caenorhabditis angaria</name>
    <dbReference type="NCBI Taxonomy" id="860376"/>
    <lineage>
        <taxon>Eukaryota</taxon>
        <taxon>Metazoa</taxon>
        <taxon>Ecdysozoa</taxon>
        <taxon>Nematoda</taxon>
        <taxon>Chromadorea</taxon>
        <taxon>Rhabditida</taxon>
        <taxon>Rhabditina</taxon>
        <taxon>Rhabditomorpha</taxon>
        <taxon>Rhabditoidea</taxon>
        <taxon>Rhabditidae</taxon>
        <taxon>Peloderinae</taxon>
        <taxon>Caenorhabditis</taxon>
    </lineage>
</organism>
<evidence type="ECO:0000313" key="3">
    <source>
        <dbReference type="Proteomes" id="UP001152747"/>
    </source>
</evidence>
<sequence>MSEEEENEVRKNRGNSIIKKKSRKRKCCYCKKPLLSHQLTKVPTDKRIRKQWIETLGKRFSNNLKNVKMPLICRKHFKGNTEYRLKYQLPIRMEKKEKEDEDDEVEDENEEFEDENDVGVNATVLELQNVSENSAENQQDNPNTEQVSQMNEVQDLEAGSNILSTSAIPKNNGKRATGKQEVRKKRRIDSNSEKSSKRGKLGEEHKENDNFEEFEMRPKLNDLLRNFPKMEVEDNGIVIIQGSLNVKNRKNETNSQENGLLSAHLPPEPIEMDLLPNKSEKPNEELEMKFEINREQSSNICRICNVIFNSSSEKREIPKKTKEFLQWSKVFGRKLTDNIFQNDAPHFICMSHKMPAFHNINQMQQQDVPKRNQRHNCCYCLQLKPEKQMTKVPTSEEWKNKWIAILGDRFAKNMKRKKDGRICKTHFANPNFKYRKRDTLPIKMTMEEEQALFGNASCLESTSETTQNFERRSPNEDGLFIPSPCIFGQNFFQIPRPPFVSNTYHFENIFSIDLTTPIDFVSELCEANPIRNQEDEEEILENVNQHNLIGNDETRDENSRVVEEELGNVEMGEIMSQEVIDIVQIGKYGLLGDEDLMDEQIIENDPLMNSVDDHFDRIPNTLTHNIAGEEMVGQENVEHQEAYQAEIATTQNQLFMPLPPFSHLASIDFTTNDQANQIRNREEQGEYENARMLVGNYPISQNQLDEAENDQTPGEMINGRILGGELGNLETGEIGVTMPQAAVRVKIEPHQVAELAIVVNEDPEIEIFVPIRTEAPTITTATCRVCGRICDISTMSAIPTRSQTLLKWMTFLGNDFINNLSNNSPNFICGVHVRHMLDQACRQL</sequence>
<dbReference type="AlphaFoldDB" id="A0A9P1IAD0"/>
<feature type="region of interest" description="Disordered" evidence="1">
    <location>
        <begin position="162"/>
        <end position="212"/>
    </location>
</feature>
<evidence type="ECO:0000313" key="2">
    <source>
        <dbReference type="EMBL" id="CAI5439660.1"/>
    </source>
</evidence>
<feature type="region of interest" description="Disordered" evidence="1">
    <location>
        <begin position="257"/>
        <end position="276"/>
    </location>
</feature>
<evidence type="ECO:0000256" key="1">
    <source>
        <dbReference type="SAM" id="MobiDB-lite"/>
    </source>
</evidence>
<reference evidence="2" key="1">
    <citation type="submission" date="2022-11" db="EMBL/GenBank/DDBJ databases">
        <authorList>
            <person name="Kikuchi T."/>
        </authorList>
    </citation>
    <scope>NUCLEOTIDE SEQUENCE</scope>
    <source>
        <strain evidence="2">PS1010</strain>
    </source>
</reference>
<gene>
    <name evidence="2" type="ORF">CAMP_LOCUS2297</name>
</gene>